<dbReference type="Gene3D" id="3.40.50.720">
    <property type="entry name" value="NAD(P)-binding Rossmann-like Domain"/>
    <property type="match status" value="1"/>
</dbReference>
<dbReference type="InterPro" id="IPR036291">
    <property type="entry name" value="NAD(P)-bd_dom_sf"/>
</dbReference>
<dbReference type="NCBIfam" id="NF005559">
    <property type="entry name" value="PRK07231.1"/>
    <property type="match status" value="1"/>
</dbReference>
<proteinExistence type="predicted"/>
<evidence type="ECO:0000313" key="4">
    <source>
        <dbReference type="Proteomes" id="UP001367676"/>
    </source>
</evidence>
<comment type="caution">
    <text evidence="3">The sequence shown here is derived from an EMBL/GenBank/DDBJ whole genome shotgun (WGS) entry which is preliminary data.</text>
</comment>
<dbReference type="InterPro" id="IPR020904">
    <property type="entry name" value="Sc_DH/Rdtase_CS"/>
</dbReference>
<dbReference type="InterPro" id="IPR057326">
    <property type="entry name" value="KR_dom"/>
</dbReference>
<accession>A0AAN9TYV3</accession>
<dbReference type="EMBL" id="JBBCAQ010000010">
    <property type="protein sequence ID" value="KAK7601424.1"/>
    <property type="molecule type" value="Genomic_DNA"/>
</dbReference>
<dbReference type="InterPro" id="IPR002347">
    <property type="entry name" value="SDR_fam"/>
</dbReference>
<keyword evidence="1" id="KW-0560">Oxidoreductase</keyword>
<feature type="domain" description="Ketoreductase" evidence="2">
    <location>
        <begin position="6"/>
        <end position="190"/>
    </location>
</feature>
<dbReference type="Pfam" id="PF13561">
    <property type="entry name" value="adh_short_C2"/>
    <property type="match status" value="1"/>
</dbReference>
<dbReference type="AlphaFoldDB" id="A0AAN9TYV3"/>
<dbReference type="GO" id="GO:0006629">
    <property type="term" value="P:lipid metabolic process"/>
    <property type="evidence" value="ECO:0007669"/>
    <property type="project" value="UniProtKB-ARBA"/>
</dbReference>
<name>A0AAN9TYV3_9HEMI</name>
<dbReference type="PANTHER" id="PTHR43975:SF2">
    <property type="entry name" value="EG:BACR7A4.14 PROTEIN-RELATED"/>
    <property type="match status" value="1"/>
</dbReference>
<gene>
    <name evidence="3" type="ORF">V9T40_008865</name>
</gene>
<dbReference type="GO" id="GO:0016491">
    <property type="term" value="F:oxidoreductase activity"/>
    <property type="evidence" value="ECO:0007669"/>
    <property type="project" value="UniProtKB-KW"/>
</dbReference>
<dbReference type="PRINTS" id="PR00080">
    <property type="entry name" value="SDRFAMILY"/>
</dbReference>
<evidence type="ECO:0000313" key="3">
    <source>
        <dbReference type="EMBL" id="KAK7601424.1"/>
    </source>
</evidence>
<evidence type="ECO:0000259" key="2">
    <source>
        <dbReference type="SMART" id="SM00822"/>
    </source>
</evidence>
<dbReference type="PROSITE" id="PS00061">
    <property type="entry name" value="ADH_SHORT"/>
    <property type="match status" value="1"/>
</dbReference>
<protein>
    <recommendedName>
        <fullName evidence="2">Ketoreductase domain-containing protein</fullName>
    </recommendedName>
</protein>
<evidence type="ECO:0000256" key="1">
    <source>
        <dbReference type="ARBA" id="ARBA00023002"/>
    </source>
</evidence>
<organism evidence="3 4">
    <name type="scientific">Parthenolecanium corni</name>
    <dbReference type="NCBI Taxonomy" id="536013"/>
    <lineage>
        <taxon>Eukaryota</taxon>
        <taxon>Metazoa</taxon>
        <taxon>Ecdysozoa</taxon>
        <taxon>Arthropoda</taxon>
        <taxon>Hexapoda</taxon>
        <taxon>Insecta</taxon>
        <taxon>Pterygota</taxon>
        <taxon>Neoptera</taxon>
        <taxon>Paraneoptera</taxon>
        <taxon>Hemiptera</taxon>
        <taxon>Sternorrhyncha</taxon>
        <taxon>Coccoidea</taxon>
        <taxon>Coccidae</taxon>
        <taxon>Parthenolecanium</taxon>
    </lineage>
</organism>
<dbReference type="SMART" id="SM00822">
    <property type="entry name" value="PKS_KR"/>
    <property type="match status" value="1"/>
</dbReference>
<keyword evidence="4" id="KW-1185">Reference proteome</keyword>
<dbReference type="FunFam" id="3.40.50.720:FF:000084">
    <property type="entry name" value="Short-chain dehydrogenase reductase"/>
    <property type="match status" value="1"/>
</dbReference>
<reference evidence="3 4" key="1">
    <citation type="submission" date="2024-03" db="EMBL/GenBank/DDBJ databases">
        <title>Adaptation during the transition from Ophiocordyceps entomopathogen to insect associate is accompanied by gene loss and intensified selection.</title>
        <authorList>
            <person name="Ward C.M."/>
            <person name="Onetto C.A."/>
            <person name="Borneman A.R."/>
        </authorList>
    </citation>
    <scope>NUCLEOTIDE SEQUENCE [LARGE SCALE GENOMIC DNA]</scope>
    <source>
        <strain evidence="3">AWRI1</strain>
        <tissue evidence="3">Single Adult Female</tissue>
    </source>
</reference>
<dbReference type="SUPFAM" id="SSF51735">
    <property type="entry name" value="NAD(P)-binding Rossmann-fold domains"/>
    <property type="match status" value="1"/>
</dbReference>
<dbReference type="PANTHER" id="PTHR43975">
    <property type="entry name" value="ZGC:101858"/>
    <property type="match status" value="1"/>
</dbReference>
<dbReference type="PRINTS" id="PR00081">
    <property type="entry name" value="GDHRDH"/>
</dbReference>
<dbReference type="Proteomes" id="UP001367676">
    <property type="component" value="Unassembled WGS sequence"/>
</dbReference>
<sequence length="255" mass="27716">MSFKDKVVIITGASSGIGRSTALQLAELGARLTITGRDEEKLESVADEIETVSGKKPLTVVAELREEAEVKNIIEATLQRYSAINVLVNNAATLELGGIEYTTMDQFDNVFNTNVRGTFQLTLLAVPYLIKTRGCIVNVSSINAIRSYPFSVAYNMSKAALDQMTRCLSVELAYRGVRVNSVNPGLIRTEFMKRGGLNNLAFTQALEFGKKNQPLGRLGEPDEVAKCIILLADDESFFINGVILPVDGGKVNCSS</sequence>